<reference evidence="1" key="2">
    <citation type="submission" date="2023-01" db="EMBL/GenBank/DDBJ databases">
        <authorList>
            <person name="Petersen C."/>
        </authorList>
    </citation>
    <scope>NUCLEOTIDE SEQUENCE</scope>
    <source>
        <strain evidence="1">IBT 17514</strain>
    </source>
</reference>
<evidence type="ECO:0000313" key="1">
    <source>
        <dbReference type="EMBL" id="KAJ5703507.1"/>
    </source>
</evidence>
<sequence>MESRFSWFCQGPMKDKYVKGAIIETQHPTPRQWKILEVINEHDHQLDKEDVDNEEGIFSHITTRLHCCRLDVPGTRVDIRVYLQVPWTNTEFESPRVRAHQAAEFDLPEFRAYRVMNSDPDVSRFTPRLLGYEIAKQRNEGDVPEKEIGDEDAWSEDMLQIPFWKLKRPLRDDIRTQFKDTYIKLRGLGMYPAVSNSDSLVFDRANEHLYWVGFYDT</sequence>
<proteinExistence type="predicted"/>
<evidence type="ECO:0000313" key="2">
    <source>
        <dbReference type="Proteomes" id="UP001215712"/>
    </source>
</evidence>
<protein>
    <submittedName>
        <fullName evidence="1">Uncharacterized protein</fullName>
    </submittedName>
</protein>
<name>A0AAD6MQI5_9EURO</name>
<keyword evidence="2" id="KW-1185">Reference proteome</keyword>
<dbReference type="Proteomes" id="UP001215712">
    <property type="component" value="Unassembled WGS sequence"/>
</dbReference>
<reference evidence="1" key="1">
    <citation type="journal article" date="2023" name="IMA Fungus">
        <title>Comparative genomic study of the Penicillium genus elucidates a diverse pangenome and 15 lateral gene transfer events.</title>
        <authorList>
            <person name="Petersen C."/>
            <person name="Sorensen T."/>
            <person name="Nielsen M.R."/>
            <person name="Sondergaard T.E."/>
            <person name="Sorensen J.L."/>
            <person name="Fitzpatrick D.A."/>
            <person name="Frisvad J.C."/>
            <person name="Nielsen K.L."/>
        </authorList>
    </citation>
    <scope>NUCLEOTIDE SEQUENCE</scope>
    <source>
        <strain evidence="1">IBT 17514</strain>
    </source>
</reference>
<gene>
    <name evidence="1" type="ORF">N7493_011896</name>
</gene>
<dbReference type="EMBL" id="JAQJAN010000023">
    <property type="protein sequence ID" value="KAJ5703507.1"/>
    <property type="molecule type" value="Genomic_DNA"/>
</dbReference>
<comment type="caution">
    <text evidence="1">The sequence shown here is derived from an EMBL/GenBank/DDBJ whole genome shotgun (WGS) entry which is preliminary data.</text>
</comment>
<accession>A0AAD6MQI5</accession>
<organism evidence="1 2">
    <name type="scientific">Penicillium malachiteum</name>
    <dbReference type="NCBI Taxonomy" id="1324776"/>
    <lineage>
        <taxon>Eukaryota</taxon>
        <taxon>Fungi</taxon>
        <taxon>Dikarya</taxon>
        <taxon>Ascomycota</taxon>
        <taxon>Pezizomycotina</taxon>
        <taxon>Eurotiomycetes</taxon>
        <taxon>Eurotiomycetidae</taxon>
        <taxon>Eurotiales</taxon>
        <taxon>Aspergillaceae</taxon>
        <taxon>Penicillium</taxon>
    </lineage>
</organism>
<dbReference type="AlphaFoldDB" id="A0AAD6MQI5"/>